<evidence type="ECO:0008006" key="13">
    <source>
        <dbReference type="Google" id="ProtNLM"/>
    </source>
</evidence>
<dbReference type="OrthoDB" id="435980at2759"/>
<accession>A0A804J6F2</accession>
<dbReference type="Pfam" id="PF16916">
    <property type="entry name" value="ZT_dimer"/>
    <property type="match status" value="1"/>
</dbReference>
<dbReference type="FunCoup" id="A0A804J6F2">
    <property type="interactions" value="547"/>
</dbReference>
<dbReference type="Gene3D" id="1.20.1510.10">
    <property type="entry name" value="Cation efflux protein transmembrane domain"/>
    <property type="match status" value="1"/>
</dbReference>
<evidence type="ECO:0000259" key="9">
    <source>
        <dbReference type="Pfam" id="PF01545"/>
    </source>
</evidence>
<dbReference type="GO" id="GO:0008324">
    <property type="term" value="F:monoatomic cation transmembrane transporter activity"/>
    <property type="evidence" value="ECO:0000318"/>
    <property type="project" value="GO_Central"/>
</dbReference>
<dbReference type="GO" id="GO:0016020">
    <property type="term" value="C:membrane"/>
    <property type="evidence" value="ECO:0000318"/>
    <property type="project" value="GO_Central"/>
</dbReference>
<dbReference type="GO" id="GO:0005774">
    <property type="term" value="C:vacuolar membrane"/>
    <property type="evidence" value="ECO:0007669"/>
    <property type="project" value="UniProtKB-SubCell"/>
</dbReference>
<evidence type="ECO:0000256" key="5">
    <source>
        <dbReference type="ARBA" id="ARBA00022554"/>
    </source>
</evidence>
<keyword evidence="4" id="KW-0813">Transport</keyword>
<comment type="function">
    <text evidence="1">Involved in sequestration of excess metal in the cytoplasm into vacuoles to maintain metal homeostasis.</text>
</comment>
<evidence type="ECO:0000256" key="6">
    <source>
        <dbReference type="ARBA" id="ARBA00022692"/>
    </source>
</evidence>
<organism evidence="11 12">
    <name type="scientific">Musa acuminata subsp. malaccensis</name>
    <name type="common">Wild banana</name>
    <name type="synonym">Musa malaccensis</name>
    <dbReference type="NCBI Taxonomy" id="214687"/>
    <lineage>
        <taxon>Eukaryota</taxon>
        <taxon>Viridiplantae</taxon>
        <taxon>Streptophyta</taxon>
        <taxon>Embryophyta</taxon>
        <taxon>Tracheophyta</taxon>
        <taxon>Spermatophyta</taxon>
        <taxon>Magnoliopsida</taxon>
        <taxon>Liliopsida</taxon>
        <taxon>Zingiberales</taxon>
        <taxon>Musaceae</taxon>
        <taxon>Musa</taxon>
    </lineage>
</organism>
<evidence type="ECO:0000256" key="8">
    <source>
        <dbReference type="ARBA" id="ARBA00023136"/>
    </source>
</evidence>
<proteinExistence type="inferred from homology"/>
<dbReference type="FunFam" id="3.30.70.1350:FF:000008">
    <property type="entry name" value="Metal tolerance protein C1"/>
    <property type="match status" value="1"/>
</dbReference>
<keyword evidence="7" id="KW-1133">Transmembrane helix</keyword>
<evidence type="ECO:0000256" key="3">
    <source>
        <dbReference type="ARBA" id="ARBA00008873"/>
    </source>
</evidence>
<reference evidence="11" key="1">
    <citation type="submission" date="2021-05" db="UniProtKB">
        <authorList>
            <consortium name="EnsemblPlants"/>
        </authorList>
    </citation>
    <scope>IDENTIFICATION</scope>
    <source>
        <strain evidence="11">subsp. malaccensis</strain>
    </source>
</reference>
<dbReference type="Gramene" id="Ma05_t19880.2">
    <property type="protein sequence ID" value="Ma05_p19880.2"/>
    <property type="gene ID" value="Ma05_g19880"/>
</dbReference>
<dbReference type="Proteomes" id="UP000012960">
    <property type="component" value="Unplaced"/>
</dbReference>
<dbReference type="EnsemblPlants" id="Ma05_t19880.2">
    <property type="protein sequence ID" value="Ma05_p19880.2"/>
    <property type="gene ID" value="Ma05_g19880"/>
</dbReference>
<dbReference type="FunFam" id="1.20.1510.10:FF:000023">
    <property type="entry name" value="Metal tolerance protein C1"/>
    <property type="match status" value="1"/>
</dbReference>
<dbReference type="AlphaFoldDB" id="A0A804J6F2"/>
<feature type="domain" description="Cation efflux protein cytoplasmic" evidence="10">
    <location>
        <begin position="307"/>
        <end position="377"/>
    </location>
</feature>
<evidence type="ECO:0000256" key="4">
    <source>
        <dbReference type="ARBA" id="ARBA00022448"/>
    </source>
</evidence>
<dbReference type="Pfam" id="PF01545">
    <property type="entry name" value="Cation_efflux"/>
    <property type="match status" value="1"/>
</dbReference>
<evidence type="ECO:0000256" key="2">
    <source>
        <dbReference type="ARBA" id="ARBA00004128"/>
    </source>
</evidence>
<keyword evidence="8" id="KW-0472">Membrane</keyword>
<keyword evidence="5" id="KW-0926">Vacuole</keyword>
<keyword evidence="6" id="KW-0812">Transmembrane</keyword>
<dbReference type="InterPro" id="IPR027469">
    <property type="entry name" value="Cation_efflux_TMD_sf"/>
</dbReference>
<dbReference type="SUPFAM" id="SSF161111">
    <property type="entry name" value="Cation efflux protein transmembrane domain-like"/>
    <property type="match status" value="1"/>
</dbReference>
<evidence type="ECO:0000259" key="10">
    <source>
        <dbReference type="Pfam" id="PF16916"/>
    </source>
</evidence>
<sequence>MGFRFSHVAAFRRSDRPCGHLLPLSGQLTAALFPSSPAAAETPNHSRIAVRWHVGGHSHSHHHHSGDKGKGSEGIFRLGLGADIALAAGKAFTGYFTGSTAIVADAAHSVSDIVLSGVAWWSYRAAKVPKDEEHPYGHGKFETMGTLGISGMLMVTAGGIGWHAIDVLQGLLMSNPDMTSLCLNHDHHIQGSGGHHHGVDLEHPFLALSMTIISISVKEGLYWITKRAGEKEGSELLKANAWHHRSDAVSSVVALVGVGGTVMGLPFLDPLAGLLVSGMILKAGYETGYQSVMELVDAAVDQSLLVPIKQTINQVEGVKGCHRLRGRKAGSFIYLDVHIEVDPFLSVSSAHDIGESVRHQIHRWHNQVAEVFIHIDPSYSHSSISEPQKIVKGLEGQNSITLSRQQEAKAIVSDVLSMQFSEQMSLECITLHSLQGKLLVQAQVSMPAEFLIRDAMEIAAHAEKEILAATSTINQVSIQLRLGRPISKHHEPVDRKEEIEHSQT</sequence>
<dbReference type="InterPro" id="IPR027470">
    <property type="entry name" value="Cation_efflux_CTD"/>
</dbReference>
<dbReference type="Gene3D" id="3.30.70.1350">
    <property type="entry name" value="Cation efflux protein, cytoplasmic domain"/>
    <property type="match status" value="1"/>
</dbReference>
<evidence type="ECO:0000313" key="12">
    <source>
        <dbReference type="Proteomes" id="UP000012960"/>
    </source>
</evidence>
<dbReference type="InParanoid" id="A0A804J6F2"/>
<dbReference type="GeneID" id="103985244"/>
<comment type="similarity">
    <text evidence="3">Belongs to the cation diffusion facilitator (CDF) transporter (TC 2.A.4) family. SLC30A subfamily.</text>
</comment>
<dbReference type="PANTHER" id="PTHR43840:SF15">
    <property type="entry name" value="MITOCHONDRIAL METAL TRANSPORTER 1-RELATED"/>
    <property type="match status" value="1"/>
</dbReference>
<dbReference type="SUPFAM" id="SSF160240">
    <property type="entry name" value="Cation efflux protein cytoplasmic domain-like"/>
    <property type="match status" value="1"/>
</dbReference>
<evidence type="ECO:0000256" key="7">
    <source>
        <dbReference type="ARBA" id="ARBA00022989"/>
    </source>
</evidence>
<dbReference type="InterPro" id="IPR050291">
    <property type="entry name" value="CDF_Transporter"/>
</dbReference>
<name>A0A804J6F2_MUSAM</name>
<evidence type="ECO:0000313" key="11">
    <source>
        <dbReference type="EnsemblPlants" id="Ma05_p19880.2"/>
    </source>
</evidence>
<protein>
    <recommendedName>
        <fullName evidence="13">Cation efflux protein cytoplasmic domain-containing protein</fullName>
    </recommendedName>
</protein>
<dbReference type="InterPro" id="IPR036837">
    <property type="entry name" value="Cation_efflux_CTD_sf"/>
</dbReference>
<dbReference type="OMA" id="IVNFHCR"/>
<dbReference type="NCBIfam" id="TIGR01297">
    <property type="entry name" value="CDF"/>
    <property type="match status" value="1"/>
</dbReference>
<evidence type="ECO:0000256" key="1">
    <source>
        <dbReference type="ARBA" id="ARBA00003168"/>
    </source>
</evidence>
<dbReference type="InterPro" id="IPR002524">
    <property type="entry name" value="Cation_efflux"/>
</dbReference>
<comment type="subcellular location">
    <subcellularLocation>
        <location evidence="2">Vacuole membrane</location>
        <topology evidence="2">Multi-pass membrane protein</topology>
    </subcellularLocation>
</comment>
<keyword evidence="12" id="KW-1185">Reference proteome</keyword>
<dbReference type="PANTHER" id="PTHR43840">
    <property type="entry name" value="MITOCHONDRIAL METAL TRANSPORTER 1-RELATED"/>
    <property type="match status" value="1"/>
</dbReference>
<dbReference type="InterPro" id="IPR058533">
    <property type="entry name" value="Cation_efflux_TM"/>
</dbReference>
<feature type="domain" description="Cation efflux protein transmembrane" evidence="9">
    <location>
        <begin position="80"/>
        <end position="296"/>
    </location>
</feature>